<feature type="transmembrane region" description="Helical" evidence="1">
    <location>
        <begin position="58"/>
        <end position="78"/>
    </location>
</feature>
<sequence>MENGLKEILVIDLAISLLIVLFYFFPPKELNSIYGYRTKRSTKDQKSWNFAQKHSSQIMIYIPFFVIFSQILMILSGADVQEDFSFIINISISIYIIGFIACFISTESALKKKQENPDEN</sequence>
<feature type="transmembrane region" description="Helical" evidence="1">
    <location>
        <begin position="6"/>
        <end position="25"/>
    </location>
</feature>
<dbReference type="RefSeq" id="WP_128500384.1">
    <property type="nucleotide sequence ID" value="NZ_CP035107.1"/>
</dbReference>
<evidence type="ECO:0000313" key="3">
    <source>
        <dbReference type="Proteomes" id="UP000287701"/>
    </source>
</evidence>
<protein>
    <submittedName>
        <fullName evidence="2">SdpI family protein</fullName>
    </submittedName>
</protein>
<evidence type="ECO:0000313" key="2">
    <source>
        <dbReference type="EMBL" id="QAR29866.1"/>
    </source>
</evidence>
<dbReference type="Proteomes" id="UP000287701">
    <property type="component" value="Chromosome"/>
</dbReference>
<keyword evidence="1" id="KW-1133">Transmembrane helix</keyword>
<keyword evidence="1" id="KW-0472">Membrane</keyword>
<keyword evidence="1" id="KW-0812">Transmembrane</keyword>
<dbReference type="EMBL" id="CP035107">
    <property type="protein sequence ID" value="QAR29866.1"/>
    <property type="molecule type" value="Genomic_DNA"/>
</dbReference>
<proteinExistence type="predicted"/>
<gene>
    <name evidence="2" type="ORF">EQP59_00065</name>
</gene>
<dbReference type="AlphaFoldDB" id="A0A3R6ASW3"/>
<reference evidence="2 3" key="1">
    <citation type="submission" date="2019-01" db="EMBL/GenBank/DDBJ databases">
        <title>Whole Genome of Ornithobacterium rhinotracheale FARPER-174b.</title>
        <authorList>
            <person name="Tataje-Lavanda L.A."/>
            <person name="Montalvan A."/>
            <person name="Montesinos R."/>
            <person name="Zimic M."/>
            <person name="Fernandez-Sanchez M."/>
            <person name="Fernandez-Diaz M."/>
        </authorList>
    </citation>
    <scope>NUCLEOTIDE SEQUENCE [LARGE SCALE GENOMIC DNA]</scope>
    <source>
        <strain evidence="2 3">FARPER-174b</strain>
    </source>
</reference>
<organism evidence="2 3">
    <name type="scientific">Ornithobacterium rhinotracheale</name>
    <dbReference type="NCBI Taxonomy" id="28251"/>
    <lineage>
        <taxon>Bacteria</taxon>
        <taxon>Pseudomonadati</taxon>
        <taxon>Bacteroidota</taxon>
        <taxon>Flavobacteriia</taxon>
        <taxon>Flavobacteriales</taxon>
        <taxon>Weeksellaceae</taxon>
        <taxon>Ornithobacterium</taxon>
    </lineage>
</organism>
<name>A0A3R6ASW3_ORNRH</name>
<dbReference type="InterPro" id="IPR025962">
    <property type="entry name" value="SdpI/YhfL"/>
</dbReference>
<dbReference type="OrthoDB" id="3173919at2"/>
<dbReference type="Pfam" id="PF13630">
    <property type="entry name" value="SdpI"/>
    <property type="match status" value="1"/>
</dbReference>
<accession>A0A3R6ASW3</accession>
<evidence type="ECO:0000256" key="1">
    <source>
        <dbReference type="SAM" id="Phobius"/>
    </source>
</evidence>
<feature type="transmembrane region" description="Helical" evidence="1">
    <location>
        <begin position="84"/>
        <end position="104"/>
    </location>
</feature>